<protein>
    <submittedName>
        <fullName evidence="2">Uncharacterized protein</fullName>
    </submittedName>
</protein>
<evidence type="ECO:0000313" key="1">
    <source>
        <dbReference type="EMBL" id="KKK91846.1"/>
    </source>
</evidence>
<organism evidence="2">
    <name type="scientific">marine sediment metagenome</name>
    <dbReference type="NCBI Taxonomy" id="412755"/>
    <lineage>
        <taxon>unclassified sequences</taxon>
        <taxon>metagenomes</taxon>
        <taxon>ecological metagenomes</taxon>
    </lineage>
</organism>
<proteinExistence type="predicted"/>
<dbReference type="EMBL" id="LAZR01036629">
    <property type="protein sequence ID" value="KKL24354.1"/>
    <property type="molecule type" value="Genomic_DNA"/>
</dbReference>
<sequence>MSCHPASDKQIDYADSLVEYLEKEQHLQASRYKSKVADAHTCIAKMSKLIDQMKEIREEVQEADREVNR</sequence>
<evidence type="ECO:0000313" key="2">
    <source>
        <dbReference type="EMBL" id="KKL24354.1"/>
    </source>
</evidence>
<comment type="caution">
    <text evidence="2">The sequence shown here is derived from an EMBL/GenBank/DDBJ whole genome shotgun (WGS) entry which is preliminary data.</text>
</comment>
<dbReference type="AlphaFoldDB" id="A0A0F9BR25"/>
<dbReference type="EMBL" id="LAZR01048475">
    <property type="protein sequence ID" value="KKK91846.1"/>
    <property type="molecule type" value="Genomic_DNA"/>
</dbReference>
<accession>A0A0F9BR25</accession>
<gene>
    <name evidence="2" type="ORF">LCGC14_2416170</name>
    <name evidence="1" type="ORF">LCGC14_2708850</name>
</gene>
<reference evidence="2" key="1">
    <citation type="journal article" date="2015" name="Nature">
        <title>Complex archaea that bridge the gap between prokaryotes and eukaryotes.</title>
        <authorList>
            <person name="Spang A."/>
            <person name="Saw J.H."/>
            <person name="Jorgensen S.L."/>
            <person name="Zaremba-Niedzwiedzka K."/>
            <person name="Martijn J."/>
            <person name="Lind A.E."/>
            <person name="van Eijk R."/>
            <person name="Schleper C."/>
            <person name="Guy L."/>
            <person name="Ettema T.J."/>
        </authorList>
    </citation>
    <scope>NUCLEOTIDE SEQUENCE</scope>
</reference>
<name>A0A0F9BR25_9ZZZZ</name>